<keyword evidence="3" id="KW-1185">Reference proteome</keyword>
<evidence type="ECO:0000313" key="2">
    <source>
        <dbReference type="EMBL" id="ORY56870.1"/>
    </source>
</evidence>
<proteinExistence type="predicted"/>
<sequence length="229" mass="25493">MASPPADSKSDTTPPTTISLRAPSKYLSSSTKSEPATTAQSPFISPPLDWLCRTWSVTHSTLSMWQSKRNVRITYKPLEPSSSSSSSAPKIDDLVESEKNNGKGGISRIEGIDTPDPSSPGSWDWRGKGWLKIASSHWEVLGWGERPLMRGLGDMGEGVERWVVTWFAATLFTKEGVDIYCDRREGPSPETVEMIMRELKALDAAPTVVQLVEREMRDVEIKLPWKEKN</sequence>
<evidence type="ECO:0000256" key="1">
    <source>
        <dbReference type="SAM" id="MobiDB-lite"/>
    </source>
</evidence>
<dbReference type="STRING" id="1141098.A0A1Y2DC73"/>
<dbReference type="RefSeq" id="XP_040710337.1">
    <property type="nucleotide sequence ID" value="XM_040853389.1"/>
</dbReference>
<evidence type="ECO:0008006" key="4">
    <source>
        <dbReference type="Google" id="ProtNLM"/>
    </source>
</evidence>
<dbReference type="EMBL" id="MCFJ01000021">
    <property type="protein sequence ID" value="ORY56870.1"/>
    <property type="molecule type" value="Genomic_DNA"/>
</dbReference>
<feature type="region of interest" description="Disordered" evidence="1">
    <location>
        <begin position="77"/>
        <end position="121"/>
    </location>
</feature>
<feature type="compositionally biased region" description="Polar residues" evidence="1">
    <location>
        <begin position="26"/>
        <end position="40"/>
    </location>
</feature>
<feature type="compositionally biased region" description="Basic and acidic residues" evidence="1">
    <location>
        <begin position="90"/>
        <end position="101"/>
    </location>
</feature>
<dbReference type="Proteomes" id="UP000193689">
    <property type="component" value="Unassembled WGS sequence"/>
</dbReference>
<name>A0A1Y2DC73_9PEZI</name>
<evidence type="ECO:0000313" key="3">
    <source>
        <dbReference type="Proteomes" id="UP000193689"/>
    </source>
</evidence>
<protein>
    <recommendedName>
        <fullName evidence="4">Histidinolphosphatase-like protein</fullName>
    </recommendedName>
</protein>
<feature type="region of interest" description="Disordered" evidence="1">
    <location>
        <begin position="1"/>
        <end position="40"/>
    </location>
</feature>
<dbReference type="AlphaFoldDB" id="A0A1Y2DC73"/>
<dbReference type="OrthoDB" id="9975758at2759"/>
<dbReference type="GeneID" id="63769601"/>
<reference evidence="2 3" key="1">
    <citation type="submission" date="2016-07" db="EMBL/GenBank/DDBJ databases">
        <title>Pervasive Adenine N6-methylation of Active Genes in Fungi.</title>
        <authorList>
            <consortium name="DOE Joint Genome Institute"/>
            <person name="Mondo S.J."/>
            <person name="Dannebaum R.O."/>
            <person name="Kuo R.C."/>
            <person name="Labutti K."/>
            <person name="Haridas S."/>
            <person name="Kuo A."/>
            <person name="Salamov A."/>
            <person name="Ahrendt S.R."/>
            <person name="Lipzen A."/>
            <person name="Sullivan W."/>
            <person name="Andreopoulos W.B."/>
            <person name="Clum A."/>
            <person name="Lindquist E."/>
            <person name="Daum C."/>
            <person name="Ramamoorthy G.K."/>
            <person name="Gryganskyi A."/>
            <person name="Culley D."/>
            <person name="Magnuson J.K."/>
            <person name="James T.Y."/>
            <person name="O'Malley M.A."/>
            <person name="Stajich J.E."/>
            <person name="Spatafora J.W."/>
            <person name="Visel A."/>
            <person name="Grigoriev I.V."/>
        </authorList>
    </citation>
    <scope>NUCLEOTIDE SEQUENCE [LARGE SCALE GENOMIC DNA]</scope>
    <source>
        <strain evidence="2 3">CBS 129021</strain>
    </source>
</reference>
<organism evidence="2 3">
    <name type="scientific">Pseudomassariella vexata</name>
    <dbReference type="NCBI Taxonomy" id="1141098"/>
    <lineage>
        <taxon>Eukaryota</taxon>
        <taxon>Fungi</taxon>
        <taxon>Dikarya</taxon>
        <taxon>Ascomycota</taxon>
        <taxon>Pezizomycotina</taxon>
        <taxon>Sordariomycetes</taxon>
        <taxon>Xylariomycetidae</taxon>
        <taxon>Amphisphaeriales</taxon>
        <taxon>Pseudomassariaceae</taxon>
        <taxon>Pseudomassariella</taxon>
    </lineage>
</organism>
<comment type="caution">
    <text evidence="2">The sequence shown here is derived from an EMBL/GenBank/DDBJ whole genome shotgun (WGS) entry which is preliminary data.</text>
</comment>
<gene>
    <name evidence="2" type="ORF">BCR38DRAFT_111927</name>
</gene>
<dbReference type="InParanoid" id="A0A1Y2DC73"/>
<accession>A0A1Y2DC73</accession>